<accession>A0A7J0BKT9</accession>
<evidence type="ECO:0000313" key="3">
    <source>
        <dbReference type="Proteomes" id="UP000503840"/>
    </source>
</evidence>
<dbReference type="PANTHER" id="PTHR30441:SF4">
    <property type="entry name" value="PROTEIN ASMA"/>
    <property type="match status" value="1"/>
</dbReference>
<dbReference type="RefSeq" id="WP_174405894.1">
    <property type="nucleotide sequence ID" value="NZ_BLVO01000013.1"/>
</dbReference>
<gene>
    <name evidence="2" type="ORF">DSM101010T_26550</name>
</gene>
<organism evidence="2 3">
    <name type="scientific">Desulfovibrio subterraneus</name>
    <dbReference type="NCBI Taxonomy" id="2718620"/>
    <lineage>
        <taxon>Bacteria</taxon>
        <taxon>Pseudomonadati</taxon>
        <taxon>Thermodesulfobacteriota</taxon>
        <taxon>Desulfovibrionia</taxon>
        <taxon>Desulfovibrionales</taxon>
        <taxon>Desulfovibrionaceae</taxon>
        <taxon>Desulfovibrio</taxon>
    </lineage>
</organism>
<evidence type="ECO:0000313" key="2">
    <source>
        <dbReference type="EMBL" id="GFM34290.1"/>
    </source>
</evidence>
<evidence type="ECO:0000259" key="1">
    <source>
        <dbReference type="Pfam" id="PF05170"/>
    </source>
</evidence>
<protein>
    <recommendedName>
        <fullName evidence="1">AsmA domain-containing protein</fullName>
    </recommendedName>
</protein>
<dbReference type="Pfam" id="PF05170">
    <property type="entry name" value="AsmA"/>
    <property type="match status" value="1"/>
</dbReference>
<dbReference type="GO" id="GO:0005886">
    <property type="term" value="C:plasma membrane"/>
    <property type="evidence" value="ECO:0007669"/>
    <property type="project" value="TreeGrafter"/>
</dbReference>
<keyword evidence="3" id="KW-1185">Reference proteome</keyword>
<reference evidence="2 3" key="1">
    <citation type="submission" date="2020-05" db="EMBL/GenBank/DDBJ databases">
        <title>Draft genome sequence of Desulfovibrio sp. strain HN2T.</title>
        <authorList>
            <person name="Ueno A."/>
            <person name="Tamazawa S."/>
            <person name="Tamamura S."/>
            <person name="Murakami T."/>
            <person name="Kiyama T."/>
            <person name="Inomata H."/>
            <person name="Amano Y."/>
            <person name="Miyakawa K."/>
            <person name="Tamaki H."/>
            <person name="Naganuma T."/>
            <person name="Kaneko K."/>
        </authorList>
    </citation>
    <scope>NUCLEOTIDE SEQUENCE [LARGE SCALE GENOMIC DNA]</scope>
    <source>
        <strain evidence="2 3">HN2</strain>
    </source>
</reference>
<dbReference type="GO" id="GO:0090313">
    <property type="term" value="P:regulation of protein targeting to membrane"/>
    <property type="evidence" value="ECO:0007669"/>
    <property type="project" value="TreeGrafter"/>
</dbReference>
<comment type="caution">
    <text evidence="2">The sequence shown here is derived from an EMBL/GenBank/DDBJ whole genome shotgun (WGS) entry which is preliminary data.</text>
</comment>
<dbReference type="InterPro" id="IPR052894">
    <property type="entry name" value="AsmA-related"/>
</dbReference>
<dbReference type="AlphaFoldDB" id="A0A7J0BKT9"/>
<name>A0A7J0BKT9_9BACT</name>
<dbReference type="InterPro" id="IPR007844">
    <property type="entry name" value="AsmA"/>
</dbReference>
<dbReference type="PANTHER" id="PTHR30441">
    <property type="entry name" value="DUF748 DOMAIN-CONTAINING PROTEIN"/>
    <property type="match status" value="1"/>
</dbReference>
<dbReference type="EMBL" id="BLVO01000013">
    <property type="protein sequence ID" value="GFM34290.1"/>
    <property type="molecule type" value="Genomic_DNA"/>
</dbReference>
<proteinExistence type="predicted"/>
<feature type="domain" description="AsmA" evidence="1">
    <location>
        <begin position="2"/>
        <end position="157"/>
    </location>
</feature>
<dbReference type="Proteomes" id="UP000503840">
    <property type="component" value="Unassembled WGS sequence"/>
</dbReference>
<sequence length="1062" mass="115262">MRSIARILIILVLFALLIAGGAAMVLTSLLDTEALRTRIEERISALTGGECRIEGGIALSFYPWLSLELDDMVLREPDEKTEVVRIDALYAAVRLKPLLSRSVEFADITLVGPSVTLKTMHNGTAPWQNMYRKAAGSFSQNSTGKSDPDYSLKAISFTGVIIENGFFEWADASAVSANATAPFVRLSRLELEADMNGRGVWEGSGTIDSSYGHANIAFISTGAADFAPGSFSPVAVRSTVSAKGTMAVRDRVLPVNLKTKVAFTPAERLAEIVLHDVNIDGLGLDADLRMANCTSQDWQLAGTASVHALSLPYWFAFGELLPTSLQHALDSLDGTMSLRMDRKGLQVDSLDVKILGMAFKGKGAVADFSKPEIFIDVSGPFMDVNKVFPEMRENPPAKLPMPARPGKAVFAADLEPDDNPDDDLGYDIRVRADKAVARSFEMQGLAFRCWPMPKTGTYTSYTIDSFYDGSIDSRLSIRDILELDVSVNNVRMREVSKLATGEEVIGGRLSGKATVKSGAHTVWGMVAGLEGKAEATLTDGYIQTVAKRDGTKPRHELKSCSVILSGKSTHPDPDKAERYLPYNWNMQMEFVPANSSDRYDLRLNGPVVIDASRGLPVRVNGAPSELRWRGPVAVFGQQKQMDATLTGALDFDLDKETMKVSGGLMKTSYATGRASLSARNLLGSSVWDGSIATDEIDLRKTLTELGATLWNTADMRALSFGQLQSGFHVESGNISLRDMKIGVDNSRMTGELAFTLGKPFVARYSLKADAVDLDRYLPPPANGKPVQAAPWKLDWLREYDLAGDVAVGRMTYKNLDLSSVSAKTEVGSGVVTIAPFSADFYKGKLTGEFTGRLSEEKQAGTVLTRRALNSHLSLKLKGVDLEPVAMRLAGDDYIGGKTSVMLDLTGMLSSNDDIPGRMDGIWGFDIADGYYSLSKRNDGTRQRTTFSKASASGSMEKGVLRNDNMKLDSLFVSMKGGGIVDLSRKYLDYSVNVTYAEVPTFPVRIYGPLAAPKTSIRGAEIIPRTIEKLGGSVFNIFKHVITTPFKALEMLGRMGGNGTSPN</sequence>